<sequence length="496" mass="53307">MLRKGPGCCLGLRAFPSHAQARRSGGRSRRAHLSGGLESWVVHGAQHRPEGVTFLRGSIPRTGSQRCCFKTRWAQDRLELQLEGQLPCAVLPLKHGLDFEVQLGDELELAVAQLRAGEVSLMRLEGEAETEAECEAAGPVYQREELLAARAASEGCGKLPILQQSSEAELLELLEGAVLAGLPPAWWHRRPVDTKRQVLATALRAGNMPAVYAMQPESLQFREAIACYEPDGEFLANVLAQLWADSAEPTKAWKSPAAKEAVEWLLLRGAPCALLLPEEPEALKTRLRALRMLGELGPRVASVAAASVAGCLRDPEAKGRMAACKALEQLGEACAAAPRAVPRLARLLHDSECCMMAADALRAMGASGCRAAAEAMREEEDHMIRSACCHVLAAGGRPYRAELLQVLQDEGAPGFLRAAAAKAMGQQEIDRELCVYLVDLLESEDPTLRLAAVGLLGDARGEHAKMAFEALASALDDPVEFVSEAATRALNSVTDA</sequence>
<protein>
    <recommendedName>
        <fullName evidence="3">HEAT repeat domain-containing protein</fullName>
    </recommendedName>
</protein>
<gene>
    <name evidence="1" type="ORF">EVOR1521_LOCUS11692</name>
</gene>
<proteinExistence type="predicted"/>
<dbReference type="PANTHER" id="PTHR12697">
    <property type="entry name" value="PBS LYASE HEAT-LIKE PROTEIN"/>
    <property type="match status" value="1"/>
</dbReference>
<dbReference type="InterPro" id="IPR004155">
    <property type="entry name" value="PBS_lyase_HEAT"/>
</dbReference>
<evidence type="ECO:0000313" key="1">
    <source>
        <dbReference type="EMBL" id="CAJ1384981.1"/>
    </source>
</evidence>
<comment type="caution">
    <text evidence="1">The sequence shown here is derived from an EMBL/GenBank/DDBJ whole genome shotgun (WGS) entry which is preliminary data.</text>
</comment>
<dbReference type="EMBL" id="CAUJNA010001176">
    <property type="protein sequence ID" value="CAJ1384981.1"/>
    <property type="molecule type" value="Genomic_DNA"/>
</dbReference>
<accession>A0AA36IC52</accession>
<evidence type="ECO:0008006" key="3">
    <source>
        <dbReference type="Google" id="ProtNLM"/>
    </source>
</evidence>
<dbReference type="InterPro" id="IPR016024">
    <property type="entry name" value="ARM-type_fold"/>
</dbReference>
<organism evidence="1 2">
    <name type="scientific">Effrenium voratum</name>
    <dbReference type="NCBI Taxonomy" id="2562239"/>
    <lineage>
        <taxon>Eukaryota</taxon>
        <taxon>Sar</taxon>
        <taxon>Alveolata</taxon>
        <taxon>Dinophyceae</taxon>
        <taxon>Suessiales</taxon>
        <taxon>Symbiodiniaceae</taxon>
        <taxon>Effrenium</taxon>
    </lineage>
</organism>
<evidence type="ECO:0000313" key="2">
    <source>
        <dbReference type="Proteomes" id="UP001178507"/>
    </source>
</evidence>
<dbReference type="PANTHER" id="PTHR12697:SF5">
    <property type="entry name" value="DEOXYHYPUSINE HYDROXYLASE"/>
    <property type="match status" value="1"/>
</dbReference>
<keyword evidence="2" id="KW-1185">Reference proteome</keyword>
<dbReference type="Pfam" id="PF13646">
    <property type="entry name" value="HEAT_2"/>
    <property type="match status" value="1"/>
</dbReference>
<reference evidence="1" key="1">
    <citation type="submission" date="2023-08" db="EMBL/GenBank/DDBJ databases">
        <authorList>
            <person name="Chen Y."/>
            <person name="Shah S."/>
            <person name="Dougan E. K."/>
            <person name="Thang M."/>
            <person name="Chan C."/>
        </authorList>
    </citation>
    <scope>NUCLEOTIDE SEQUENCE</scope>
</reference>
<dbReference type="Proteomes" id="UP001178507">
    <property type="component" value="Unassembled WGS sequence"/>
</dbReference>
<dbReference type="InterPro" id="IPR011989">
    <property type="entry name" value="ARM-like"/>
</dbReference>
<name>A0AA36IC52_9DINO</name>
<dbReference type="GO" id="GO:0016491">
    <property type="term" value="F:oxidoreductase activity"/>
    <property type="evidence" value="ECO:0007669"/>
    <property type="project" value="TreeGrafter"/>
</dbReference>
<dbReference type="SMART" id="SM00567">
    <property type="entry name" value="EZ_HEAT"/>
    <property type="match status" value="4"/>
</dbReference>
<dbReference type="AlphaFoldDB" id="A0AA36IC52"/>
<dbReference type="SUPFAM" id="SSF48371">
    <property type="entry name" value="ARM repeat"/>
    <property type="match status" value="1"/>
</dbReference>
<dbReference type="Gene3D" id="1.25.10.10">
    <property type="entry name" value="Leucine-rich Repeat Variant"/>
    <property type="match status" value="2"/>
</dbReference>